<name>A0A8T9BDJ3_9HELO</name>
<reference evidence="2 3" key="1">
    <citation type="submission" date="2018-05" db="EMBL/GenBank/DDBJ databases">
        <title>Whole genome sequencing for identification of molecular markers to develop diagnostic detection tools for the regulated plant pathogen Lachnellula willkommii.</title>
        <authorList>
            <person name="Giroux E."/>
            <person name="Bilodeau G."/>
        </authorList>
    </citation>
    <scope>NUCLEOTIDE SEQUENCE [LARGE SCALE GENOMIC DNA]</scope>
    <source>
        <strain evidence="2 3">CBS 203.66</strain>
    </source>
</reference>
<dbReference type="Gene3D" id="1.20.58.340">
    <property type="entry name" value="Magnesium transport protein CorA, transmembrane region"/>
    <property type="match status" value="1"/>
</dbReference>
<sequence length="503" mass="57351">MLKARHDELLEHTFFSGPVASGSSDELQVVEMWKYAGAEKVEEGKNFRHASLPDHEVELWLAGEEKWKPLAPSTGAVLEGGIRLLFCERVSFRPPGFGMSREAYLAVEREFELPQGTLDAAFDYGGKFFKKFQYSTDSSLEKISFLLKAPQKMPIANYLLALSHNISTGMTTALIHGAFLHTVLPVIRSSLLEAPIVYTTDRRHRDYHRFNIHVHDKQITQSSQIISRLQSSISQWANPMLLPIILMENHMIRSRLFAHDLDDQVIALERQTGVVFAGRSVRPKELAIQPEQIPKVSIRKLTQDMHTLLTEIIFYERVLEWSFDCADSLQQCTGELSKSVLPESRTGLYESNRDMLETIEYLAASRKSMSNFQRTSKERVQSQIGVLYSFTAQIDNSINAKIAVSSARDSSAMKTLALITTIFLPGTYIATLFSMSMFDWSSTGSSEADNPDTVSNKFWIYWAVTIPLTLLVMILWRLWWLWQERLYQREVSEAVEKVMDDEA</sequence>
<accession>A0A8T9BDJ3</accession>
<proteinExistence type="predicted"/>
<protein>
    <submittedName>
        <fullName evidence="2">Uncharacterized protein</fullName>
    </submittedName>
</protein>
<gene>
    <name evidence="2" type="ORF">LARI1_G004830</name>
</gene>
<keyword evidence="1" id="KW-1133">Transmembrane helix</keyword>
<feature type="transmembrane region" description="Helical" evidence="1">
    <location>
        <begin position="458"/>
        <end position="479"/>
    </location>
</feature>
<keyword evidence="1" id="KW-0812">Transmembrane</keyword>
<comment type="caution">
    <text evidence="2">The sequence shown here is derived from an EMBL/GenBank/DDBJ whole genome shotgun (WGS) entry which is preliminary data.</text>
</comment>
<dbReference type="OrthoDB" id="2830640at2759"/>
<dbReference type="AlphaFoldDB" id="A0A8T9BDJ3"/>
<evidence type="ECO:0000256" key="1">
    <source>
        <dbReference type="SAM" id="Phobius"/>
    </source>
</evidence>
<feature type="transmembrane region" description="Helical" evidence="1">
    <location>
        <begin position="416"/>
        <end position="438"/>
    </location>
</feature>
<evidence type="ECO:0000313" key="3">
    <source>
        <dbReference type="Proteomes" id="UP000469559"/>
    </source>
</evidence>
<evidence type="ECO:0000313" key="2">
    <source>
        <dbReference type="EMBL" id="TVY17887.1"/>
    </source>
</evidence>
<keyword evidence="3" id="KW-1185">Reference proteome</keyword>
<dbReference type="Proteomes" id="UP000469559">
    <property type="component" value="Unassembled WGS sequence"/>
</dbReference>
<dbReference type="EMBL" id="QGMF01000213">
    <property type="protein sequence ID" value="TVY17887.1"/>
    <property type="molecule type" value="Genomic_DNA"/>
</dbReference>
<keyword evidence="1" id="KW-0472">Membrane</keyword>
<organism evidence="2 3">
    <name type="scientific">Lachnellula arida</name>
    <dbReference type="NCBI Taxonomy" id="1316785"/>
    <lineage>
        <taxon>Eukaryota</taxon>
        <taxon>Fungi</taxon>
        <taxon>Dikarya</taxon>
        <taxon>Ascomycota</taxon>
        <taxon>Pezizomycotina</taxon>
        <taxon>Leotiomycetes</taxon>
        <taxon>Helotiales</taxon>
        <taxon>Lachnaceae</taxon>
        <taxon>Lachnellula</taxon>
    </lineage>
</organism>